<dbReference type="GO" id="GO:0008170">
    <property type="term" value="F:N-methyltransferase activity"/>
    <property type="evidence" value="ECO:0007669"/>
    <property type="project" value="InterPro"/>
</dbReference>
<accession>A1ZJW1</accession>
<evidence type="ECO:0000256" key="5">
    <source>
        <dbReference type="ARBA" id="ARBA00022691"/>
    </source>
</evidence>
<evidence type="ECO:0000313" key="10">
    <source>
        <dbReference type="EMBL" id="EAY29414.1"/>
    </source>
</evidence>
<evidence type="ECO:0000256" key="7">
    <source>
        <dbReference type="ARBA" id="ARBA00023125"/>
    </source>
</evidence>
<comment type="caution">
    <text evidence="10">The sequence shown here is derived from an EMBL/GenBank/DDBJ whole genome shotgun (WGS) entry which is preliminary data.</text>
</comment>
<comment type="catalytic activity">
    <reaction evidence="8">
        <text>a 2'-deoxycytidine in DNA + S-adenosyl-L-methionine = an N(4)-methyl-2'-deoxycytidine in DNA + S-adenosyl-L-homocysteine + H(+)</text>
        <dbReference type="Rhea" id="RHEA:16857"/>
        <dbReference type="Rhea" id="RHEA-COMP:11369"/>
        <dbReference type="Rhea" id="RHEA-COMP:13674"/>
        <dbReference type="ChEBI" id="CHEBI:15378"/>
        <dbReference type="ChEBI" id="CHEBI:57856"/>
        <dbReference type="ChEBI" id="CHEBI:59789"/>
        <dbReference type="ChEBI" id="CHEBI:85452"/>
        <dbReference type="ChEBI" id="CHEBI:137933"/>
        <dbReference type="EC" id="2.1.1.113"/>
    </reaction>
</comment>
<dbReference type="GO" id="GO:0032259">
    <property type="term" value="P:methylation"/>
    <property type="evidence" value="ECO:0007669"/>
    <property type="project" value="UniProtKB-KW"/>
</dbReference>
<dbReference type="Pfam" id="PF01555">
    <property type="entry name" value="N6_N4_Mtase"/>
    <property type="match status" value="1"/>
</dbReference>
<protein>
    <recommendedName>
        <fullName evidence="2">site-specific DNA-methyltransferase (cytosine-N(4)-specific)</fullName>
        <ecNumber evidence="2">2.1.1.113</ecNumber>
    </recommendedName>
</protein>
<dbReference type="Proteomes" id="UP000004095">
    <property type="component" value="Unassembled WGS sequence"/>
</dbReference>
<keyword evidence="3 10" id="KW-0489">Methyltransferase</keyword>
<dbReference type="PROSITE" id="PS00093">
    <property type="entry name" value="N4_MTASE"/>
    <property type="match status" value="1"/>
</dbReference>
<evidence type="ECO:0000256" key="3">
    <source>
        <dbReference type="ARBA" id="ARBA00022603"/>
    </source>
</evidence>
<evidence type="ECO:0000256" key="1">
    <source>
        <dbReference type="ARBA" id="ARBA00010203"/>
    </source>
</evidence>
<evidence type="ECO:0000256" key="2">
    <source>
        <dbReference type="ARBA" id="ARBA00012185"/>
    </source>
</evidence>
<dbReference type="RefSeq" id="WP_002696459.1">
    <property type="nucleotide sequence ID" value="NZ_AAWS01000011.1"/>
</dbReference>
<dbReference type="EC" id="2.1.1.113" evidence="2"/>
<comment type="similarity">
    <text evidence="1">Belongs to the N(4)/N(6)-methyltransferase family. N(4) subfamily.</text>
</comment>
<gene>
    <name evidence="10" type="ORF">M23134_01474</name>
</gene>
<sequence length="371" mass="43370">MVKTKIKNIIKGFKTPEARWARFGPYYAMFPVDFAFDVINKYSKRGDHILDPFAGRSTSIYAGGALGRHGLGIEINPVGWLYGKVKLNPAPKQDVVDRLYEIYDKRNYYNRAIKKLPEFYRICYCDDVLKFLLFARKNLDWKNDDVDSTLMSIILVFLHAKLGEGLSNQMRMTKSMGMNYSVEWWKANNMSSPPDVNPLKLMLKKINWRYEKGMPKIADSSVLYGDSTIELENINAEKKFSLLFTSPPYYSITDYHADQWLRLWMLGEEDKPKISSVKHKGRFFNKKNYYDLLDNVFGSSSKLMKQDSVIYIRTDKREFTLNTTREILKKHFPHHKERILYKPITKSTKTQTKLFGDKSLKPGEVDIILKR</sequence>
<name>A1ZJW1_MICM2</name>
<keyword evidence="4" id="KW-0808">Transferase</keyword>
<evidence type="ECO:0000256" key="6">
    <source>
        <dbReference type="ARBA" id="ARBA00022747"/>
    </source>
</evidence>
<keyword evidence="6" id="KW-0680">Restriction system</keyword>
<evidence type="ECO:0000259" key="9">
    <source>
        <dbReference type="Pfam" id="PF01555"/>
    </source>
</evidence>
<dbReference type="GO" id="GO:0015667">
    <property type="term" value="F:site-specific DNA-methyltransferase (cytosine-N4-specific) activity"/>
    <property type="evidence" value="ECO:0007669"/>
    <property type="project" value="UniProtKB-EC"/>
</dbReference>
<keyword evidence="5" id="KW-0949">S-adenosyl-L-methionine</keyword>
<reference evidence="10 11" key="1">
    <citation type="submission" date="2007-01" db="EMBL/GenBank/DDBJ databases">
        <authorList>
            <person name="Haygood M."/>
            <person name="Podell S."/>
            <person name="Anderson C."/>
            <person name="Hopkinson B."/>
            <person name="Roe K."/>
            <person name="Barbeau K."/>
            <person name="Gaasterland T."/>
            <person name="Ferriera S."/>
            <person name="Johnson J."/>
            <person name="Kravitz S."/>
            <person name="Beeson K."/>
            <person name="Sutton G."/>
            <person name="Rogers Y.-H."/>
            <person name="Friedman R."/>
            <person name="Frazier M."/>
            <person name="Venter J.C."/>
        </authorList>
    </citation>
    <scope>NUCLEOTIDE SEQUENCE [LARGE SCALE GENOMIC DNA]</scope>
    <source>
        <strain evidence="10 11">ATCC 23134</strain>
    </source>
</reference>
<dbReference type="EMBL" id="AAWS01000011">
    <property type="protein sequence ID" value="EAY29414.1"/>
    <property type="molecule type" value="Genomic_DNA"/>
</dbReference>
<keyword evidence="11" id="KW-1185">Reference proteome</keyword>
<dbReference type="InterPro" id="IPR017985">
    <property type="entry name" value="MeTrfase_CN4_CS"/>
</dbReference>
<dbReference type="AlphaFoldDB" id="A1ZJW1"/>
<evidence type="ECO:0000313" key="11">
    <source>
        <dbReference type="Proteomes" id="UP000004095"/>
    </source>
</evidence>
<dbReference type="OrthoDB" id="1273118at2"/>
<keyword evidence="7" id="KW-0238">DNA-binding</keyword>
<dbReference type="SUPFAM" id="SSF53335">
    <property type="entry name" value="S-adenosyl-L-methionine-dependent methyltransferases"/>
    <property type="match status" value="1"/>
</dbReference>
<dbReference type="GO" id="GO:0003677">
    <property type="term" value="F:DNA binding"/>
    <property type="evidence" value="ECO:0007669"/>
    <property type="project" value="UniProtKB-KW"/>
</dbReference>
<dbReference type="InterPro" id="IPR029063">
    <property type="entry name" value="SAM-dependent_MTases_sf"/>
</dbReference>
<proteinExistence type="inferred from homology"/>
<evidence type="ECO:0000256" key="4">
    <source>
        <dbReference type="ARBA" id="ARBA00022679"/>
    </source>
</evidence>
<organism evidence="10 11">
    <name type="scientific">Microscilla marina ATCC 23134</name>
    <dbReference type="NCBI Taxonomy" id="313606"/>
    <lineage>
        <taxon>Bacteria</taxon>
        <taxon>Pseudomonadati</taxon>
        <taxon>Bacteroidota</taxon>
        <taxon>Cytophagia</taxon>
        <taxon>Cytophagales</taxon>
        <taxon>Microscillaceae</taxon>
        <taxon>Microscilla</taxon>
    </lineage>
</organism>
<dbReference type="InterPro" id="IPR002941">
    <property type="entry name" value="DNA_methylase_N4/N6"/>
</dbReference>
<feature type="domain" description="DNA methylase N-4/N-6" evidence="9">
    <location>
        <begin position="24"/>
        <end position="77"/>
    </location>
</feature>
<evidence type="ECO:0000256" key="8">
    <source>
        <dbReference type="ARBA" id="ARBA00049120"/>
    </source>
</evidence>
<dbReference type="eggNOG" id="COG0863">
    <property type="taxonomic scope" value="Bacteria"/>
</dbReference>
<dbReference type="Gene3D" id="3.40.50.150">
    <property type="entry name" value="Vaccinia Virus protein VP39"/>
    <property type="match status" value="2"/>
</dbReference>
<dbReference type="GO" id="GO:0009307">
    <property type="term" value="P:DNA restriction-modification system"/>
    <property type="evidence" value="ECO:0007669"/>
    <property type="project" value="UniProtKB-KW"/>
</dbReference>